<feature type="domain" description="NERD" evidence="2">
    <location>
        <begin position="30"/>
        <end position="145"/>
    </location>
</feature>
<organism evidence="3">
    <name type="scientific">marine metagenome</name>
    <dbReference type="NCBI Taxonomy" id="408172"/>
    <lineage>
        <taxon>unclassified sequences</taxon>
        <taxon>metagenomes</taxon>
        <taxon>ecological metagenomes</taxon>
    </lineage>
</organism>
<reference evidence="3" key="1">
    <citation type="submission" date="2018-05" db="EMBL/GenBank/DDBJ databases">
        <authorList>
            <person name="Lanie J.A."/>
            <person name="Ng W.-L."/>
            <person name="Kazmierczak K.M."/>
            <person name="Andrzejewski T.M."/>
            <person name="Davidsen T.M."/>
            <person name="Wayne K.J."/>
            <person name="Tettelin H."/>
            <person name="Glass J.I."/>
            <person name="Rusch D."/>
            <person name="Podicherti R."/>
            <person name="Tsui H.-C.T."/>
            <person name="Winkler M.E."/>
        </authorList>
    </citation>
    <scope>NUCLEOTIDE SEQUENCE</scope>
</reference>
<dbReference type="Pfam" id="PF08378">
    <property type="entry name" value="NERD"/>
    <property type="match status" value="1"/>
</dbReference>
<keyword evidence="1" id="KW-0472">Membrane</keyword>
<dbReference type="EMBL" id="UINC01164307">
    <property type="protein sequence ID" value="SVD65088.1"/>
    <property type="molecule type" value="Genomic_DNA"/>
</dbReference>
<dbReference type="PROSITE" id="PS50965">
    <property type="entry name" value="NERD"/>
    <property type="match status" value="1"/>
</dbReference>
<keyword evidence="1" id="KW-1133">Transmembrane helix</keyword>
<dbReference type="AlphaFoldDB" id="A0A382X3Z6"/>
<dbReference type="InterPro" id="IPR011528">
    <property type="entry name" value="NERD"/>
</dbReference>
<name>A0A382X3Z6_9ZZZZ</name>
<keyword evidence="1" id="KW-0812">Transmembrane</keyword>
<feature type="transmembrane region" description="Helical" evidence="1">
    <location>
        <begin position="6"/>
        <end position="26"/>
    </location>
</feature>
<gene>
    <name evidence="3" type="ORF">METZ01_LOCUS417942</name>
</gene>
<accession>A0A382X3Z6</accession>
<evidence type="ECO:0000259" key="2">
    <source>
        <dbReference type="PROSITE" id="PS50965"/>
    </source>
</evidence>
<sequence length="182" mass="20834">MEILTIYWIKILATLVVFAVLLVLFFTQSATIKDGRDVGSELEKLGEPYRVFTNIVVRAEKGMMCVPFVAVSPYGVFVITVSDDAGKVRGRAGDREWEIKSRGKIETIYNPLWKNRQQVNALEKKLGSMKFIPVVVFTRAKLKTEFGPEVVPWNRLRNRILQFDNRVLSEKQIEVTVQSLLK</sequence>
<protein>
    <recommendedName>
        <fullName evidence="2">NERD domain-containing protein</fullName>
    </recommendedName>
</protein>
<proteinExistence type="predicted"/>
<evidence type="ECO:0000256" key="1">
    <source>
        <dbReference type="SAM" id="Phobius"/>
    </source>
</evidence>
<evidence type="ECO:0000313" key="3">
    <source>
        <dbReference type="EMBL" id="SVD65088.1"/>
    </source>
</evidence>